<reference evidence="1" key="1">
    <citation type="submission" date="2014-09" db="EMBL/GenBank/DDBJ databases">
        <authorList>
            <person name="Magalhaes I.L.F."/>
            <person name="Oliveira U."/>
            <person name="Santos F.R."/>
            <person name="Vidigal T.H.D.A."/>
            <person name="Brescovit A.D."/>
            <person name="Santos A.J."/>
        </authorList>
    </citation>
    <scope>NUCLEOTIDE SEQUENCE</scope>
    <source>
        <tissue evidence="1">Shoot tissue taken approximately 20 cm above the soil surface</tissue>
    </source>
</reference>
<protein>
    <submittedName>
        <fullName evidence="1">Uncharacterized protein</fullName>
    </submittedName>
</protein>
<organism evidence="1">
    <name type="scientific">Arundo donax</name>
    <name type="common">Giant reed</name>
    <name type="synonym">Donax arundinaceus</name>
    <dbReference type="NCBI Taxonomy" id="35708"/>
    <lineage>
        <taxon>Eukaryota</taxon>
        <taxon>Viridiplantae</taxon>
        <taxon>Streptophyta</taxon>
        <taxon>Embryophyta</taxon>
        <taxon>Tracheophyta</taxon>
        <taxon>Spermatophyta</taxon>
        <taxon>Magnoliopsida</taxon>
        <taxon>Liliopsida</taxon>
        <taxon>Poales</taxon>
        <taxon>Poaceae</taxon>
        <taxon>PACMAD clade</taxon>
        <taxon>Arundinoideae</taxon>
        <taxon>Arundineae</taxon>
        <taxon>Arundo</taxon>
    </lineage>
</organism>
<accession>A0A0A9BKQ9</accession>
<dbReference type="EMBL" id="GBRH01235162">
    <property type="protein sequence ID" value="JAD62733.1"/>
    <property type="molecule type" value="Transcribed_RNA"/>
</dbReference>
<name>A0A0A9BKQ9_ARUDO</name>
<reference evidence="1" key="2">
    <citation type="journal article" date="2015" name="Data Brief">
        <title>Shoot transcriptome of the giant reed, Arundo donax.</title>
        <authorList>
            <person name="Barrero R.A."/>
            <person name="Guerrero F.D."/>
            <person name="Moolhuijzen P."/>
            <person name="Goolsby J.A."/>
            <person name="Tidwell J."/>
            <person name="Bellgard S.E."/>
            <person name="Bellgard M.I."/>
        </authorList>
    </citation>
    <scope>NUCLEOTIDE SEQUENCE</scope>
    <source>
        <tissue evidence="1">Shoot tissue taken approximately 20 cm above the soil surface</tissue>
    </source>
</reference>
<sequence length="40" mass="4629">MSTRNDEEVYRGGKRSIDMRNPLGAGKIVSFFQKEQRTLL</sequence>
<dbReference type="AlphaFoldDB" id="A0A0A9BKQ9"/>
<evidence type="ECO:0000313" key="1">
    <source>
        <dbReference type="EMBL" id="JAD62733.1"/>
    </source>
</evidence>
<proteinExistence type="predicted"/>